<gene>
    <name evidence="2" type="ORF">Taro_031714</name>
</gene>
<dbReference type="Proteomes" id="UP000652761">
    <property type="component" value="Unassembled WGS sequence"/>
</dbReference>
<accession>A0A843W1Q8</accession>
<protein>
    <submittedName>
        <fullName evidence="2">Uncharacterized protein</fullName>
    </submittedName>
</protein>
<name>A0A843W1Q8_COLES</name>
<organism evidence="2 3">
    <name type="scientific">Colocasia esculenta</name>
    <name type="common">Wild taro</name>
    <name type="synonym">Arum esculentum</name>
    <dbReference type="NCBI Taxonomy" id="4460"/>
    <lineage>
        <taxon>Eukaryota</taxon>
        <taxon>Viridiplantae</taxon>
        <taxon>Streptophyta</taxon>
        <taxon>Embryophyta</taxon>
        <taxon>Tracheophyta</taxon>
        <taxon>Spermatophyta</taxon>
        <taxon>Magnoliopsida</taxon>
        <taxon>Liliopsida</taxon>
        <taxon>Araceae</taxon>
        <taxon>Aroideae</taxon>
        <taxon>Colocasieae</taxon>
        <taxon>Colocasia</taxon>
    </lineage>
</organism>
<evidence type="ECO:0000313" key="3">
    <source>
        <dbReference type="Proteomes" id="UP000652761"/>
    </source>
</evidence>
<comment type="caution">
    <text evidence="2">The sequence shown here is derived from an EMBL/GenBank/DDBJ whole genome shotgun (WGS) entry which is preliminary data.</text>
</comment>
<feature type="region of interest" description="Disordered" evidence="1">
    <location>
        <begin position="1"/>
        <end position="22"/>
    </location>
</feature>
<dbReference type="EMBL" id="NMUH01002279">
    <property type="protein sequence ID" value="MQL98994.1"/>
    <property type="molecule type" value="Genomic_DNA"/>
</dbReference>
<evidence type="ECO:0000313" key="2">
    <source>
        <dbReference type="EMBL" id="MQL98994.1"/>
    </source>
</evidence>
<evidence type="ECO:0000256" key="1">
    <source>
        <dbReference type="SAM" id="MobiDB-lite"/>
    </source>
</evidence>
<dbReference type="AlphaFoldDB" id="A0A843W1Q8"/>
<keyword evidence="3" id="KW-1185">Reference proteome</keyword>
<reference evidence="2" key="1">
    <citation type="submission" date="2017-07" db="EMBL/GenBank/DDBJ databases">
        <title>Taro Niue Genome Assembly and Annotation.</title>
        <authorList>
            <person name="Atibalentja N."/>
            <person name="Keating K."/>
            <person name="Fields C.J."/>
        </authorList>
    </citation>
    <scope>NUCLEOTIDE SEQUENCE</scope>
    <source>
        <strain evidence="2">Niue_2</strain>
        <tissue evidence="2">Leaf</tissue>
    </source>
</reference>
<sequence>MNYGSSETDKEEGEQGTGDIMAGHARDRLLEILQAWRLDGEEYSRDQGALHSGMDEQKMWLKFLNVLLQFKNY</sequence>
<proteinExistence type="predicted"/>